<evidence type="ECO:0000313" key="1">
    <source>
        <dbReference type="EMBL" id="GAA0262686.1"/>
    </source>
</evidence>
<protein>
    <submittedName>
        <fullName evidence="1">DUF72 domain-containing protein</fullName>
    </submittedName>
</protein>
<dbReference type="PANTHER" id="PTHR30348">
    <property type="entry name" value="UNCHARACTERIZED PROTEIN YECE"/>
    <property type="match status" value="1"/>
</dbReference>
<proteinExistence type="predicted"/>
<dbReference type="InterPro" id="IPR002763">
    <property type="entry name" value="DUF72"/>
</dbReference>
<dbReference type="Proteomes" id="UP001500657">
    <property type="component" value="Unassembled WGS sequence"/>
</dbReference>
<dbReference type="EMBL" id="BAAAFO010000004">
    <property type="protein sequence ID" value="GAA0262686.1"/>
    <property type="molecule type" value="Genomic_DNA"/>
</dbReference>
<accession>A0ABP3EH64</accession>
<dbReference type="Gene3D" id="3.20.20.410">
    <property type="entry name" value="Protein of unknown function UPF0759"/>
    <property type="match status" value="1"/>
</dbReference>
<sequence>MAEPTSPRHRIRLRIGCAGWSIATAQQALFDGGASLLERYATRFDAVEINSSFYRLHRPQTYERWAAAVPPGFRFTVKMPRAISHHARLRKAEPLLDDFLAQVAPMGRKLGCLLLQLPPSLAFDARVANAFFARLRARWTGGVACEPRHVSWFDGRADDLWPRYRLARVGADPAPCPAARHATGEPGLRYWRLHGSPRTYYSAYEDDALREMAARIDDETPAGAEAWVIFDNTAGGHAIPDALRLQQLMTAPVRAEQTPPRAARKRSRA</sequence>
<dbReference type="SUPFAM" id="SSF117396">
    <property type="entry name" value="TM1631-like"/>
    <property type="match status" value="1"/>
</dbReference>
<keyword evidence="2" id="KW-1185">Reference proteome</keyword>
<organism evidence="1 2">
    <name type="scientific">Rhodanobacter caeni</name>
    <dbReference type="NCBI Taxonomy" id="657654"/>
    <lineage>
        <taxon>Bacteria</taxon>
        <taxon>Pseudomonadati</taxon>
        <taxon>Pseudomonadota</taxon>
        <taxon>Gammaproteobacteria</taxon>
        <taxon>Lysobacterales</taxon>
        <taxon>Rhodanobacteraceae</taxon>
        <taxon>Rhodanobacter</taxon>
    </lineage>
</organism>
<comment type="caution">
    <text evidence="1">The sequence shown here is derived from an EMBL/GenBank/DDBJ whole genome shotgun (WGS) entry which is preliminary data.</text>
</comment>
<evidence type="ECO:0000313" key="2">
    <source>
        <dbReference type="Proteomes" id="UP001500657"/>
    </source>
</evidence>
<dbReference type="RefSeq" id="WP_343883653.1">
    <property type="nucleotide sequence ID" value="NZ_BAAAFO010000004.1"/>
</dbReference>
<dbReference type="InterPro" id="IPR036520">
    <property type="entry name" value="UPF0759_sf"/>
</dbReference>
<dbReference type="PANTHER" id="PTHR30348:SF14">
    <property type="entry name" value="BLR8050 PROTEIN"/>
    <property type="match status" value="1"/>
</dbReference>
<name>A0ABP3EH64_9GAMM</name>
<reference evidence="2" key="1">
    <citation type="journal article" date="2019" name="Int. J. Syst. Evol. Microbiol.">
        <title>The Global Catalogue of Microorganisms (GCM) 10K type strain sequencing project: providing services to taxonomists for standard genome sequencing and annotation.</title>
        <authorList>
            <consortium name="The Broad Institute Genomics Platform"/>
            <consortium name="The Broad Institute Genome Sequencing Center for Infectious Disease"/>
            <person name="Wu L."/>
            <person name="Ma J."/>
        </authorList>
    </citation>
    <scope>NUCLEOTIDE SEQUENCE [LARGE SCALE GENOMIC DNA]</scope>
    <source>
        <strain evidence="2">JCM 16242</strain>
    </source>
</reference>
<gene>
    <name evidence="1" type="ORF">GCM10009126_30410</name>
</gene>
<dbReference type="Pfam" id="PF01904">
    <property type="entry name" value="DUF72"/>
    <property type="match status" value="1"/>
</dbReference>